<dbReference type="Pfam" id="PF07729">
    <property type="entry name" value="FCD"/>
    <property type="match status" value="1"/>
</dbReference>
<keyword evidence="3" id="KW-0804">Transcription</keyword>
<dbReference type="Gene3D" id="1.20.120.530">
    <property type="entry name" value="GntR ligand-binding domain-like"/>
    <property type="match status" value="1"/>
</dbReference>
<evidence type="ECO:0000313" key="5">
    <source>
        <dbReference type="EMBL" id="AQZ50895.1"/>
    </source>
</evidence>
<dbReference type="SUPFAM" id="SSF48008">
    <property type="entry name" value="GntR ligand-binding domain-like"/>
    <property type="match status" value="1"/>
</dbReference>
<evidence type="ECO:0000313" key="6">
    <source>
        <dbReference type="Proteomes" id="UP000191135"/>
    </source>
</evidence>
<organism evidence="5 6">
    <name type="scientific">Martelella mediterranea DSM 17316</name>
    <dbReference type="NCBI Taxonomy" id="1122214"/>
    <lineage>
        <taxon>Bacteria</taxon>
        <taxon>Pseudomonadati</taxon>
        <taxon>Pseudomonadota</taxon>
        <taxon>Alphaproteobacteria</taxon>
        <taxon>Hyphomicrobiales</taxon>
        <taxon>Aurantimonadaceae</taxon>
        <taxon>Martelella</taxon>
    </lineage>
</organism>
<evidence type="ECO:0000259" key="4">
    <source>
        <dbReference type="PROSITE" id="PS50949"/>
    </source>
</evidence>
<dbReference type="PROSITE" id="PS50949">
    <property type="entry name" value="HTH_GNTR"/>
    <property type="match status" value="1"/>
</dbReference>
<dbReference type="Pfam" id="PF00392">
    <property type="entry name" value="GntR"/>
    <property type="match status" value="1"/>
</dbReference>
<reference evidence="5 6" key="1">
    <citation type="submission" date="2017-03" db="EMBL/GenBank/DDBJ databases">
        <title>Foreign affairs: Plasmid Transfer between Roseobacters and Rhizobia.</title>
        <authorList>
            <person name="Bartling P."/>
            <person name="Bunk B."/>
            <person name="Overmann J."/>
            <person name="Brinkmann H."/>
            <person name="Petersen J."/>
        </authorList>
    </citation>
    <scope>NUCLEOTIDE SEQUENCE [LARGE SCALE GENOMIC DNA]</scope>
    <source>
        <strain evidence="5 6">MACL11</strain>
    </source>
</reference>
<dbReference type="SUPFAM" id="SSF46785">
    <property type="entry name" value="Winged helix' DNA-binding domain"/>
    <property type="match status" value="1"/>
</dbReference>
<evidence type="ECO:0000256" key="1">
    <source>
        <dbReference type="ARBA" id="ARBA00023015"/>
    </source>
</evidence>
<keyword evidence="2" id="KW-0238">DNA-binding</keyword>
<dbReference type="InterPro" id="IPR000524">
    <property type="entry name" value="Tscrpt_reg_HTH_GntR"/>
</dbReference>
<keyword evidence="6" id="KW-1185">Reference proteome</keyword>
<dbReference type="EMBL" id="CP020330">
    <property type="protein sequence ID" value="AQZ50895.1"/>
    <property type="molecule type" value="Genomic_DNA"/>
</dbReference>
<accession>A0A1U9YZN0</accession>
<dbReference type="InterPro" id="IPR011711">
    <property type="entry name" value="GntR_C"/>
</dbReference>
<name>A0A1U9YZN0_9HYPH</name>
<dbReference type="Proteomes" id="UP000191135">
    <property type="component" value="Chromosome"/>
</dbReference>
<dbReference type="GO" id="GO:0003700">
    <property type="term" value="F:DNA-binding transcription factor activity"/>
    <property type="evidence" value="ECO:0007669"/>
    <property type="project" value="InterPro"/>
</dbReference>
<protein>
    <submittedName>
        <fullName evidence="5">Putative HTH-type transcriptional regulator YdfH</fullName>
    </submittedName>
</protein>
<dbReference type="AlphaFoldDB" id="A0A1U9YZN0"/>
<dbReference type="PANTHER" id="PTHR43537:SF24">
    <property type="entry name" value="GLUCONATE OPERON TRANSCRIPTIONAL REPRESSOR"/>
    <property type="match status" value="1"/>
</dbReference>
<dbReference type="KEGG" id="mmed:Mame_01544"/>
<sequence>MTPDLRQEANREDRPLVDLLLERLEHLILEGNLKAGDRLKEKTLAAQWDVSRGPIREACRILQEAGLVEVVPNRGVIVRRVKLQDVLHEYDVRAALWRLGGREAARNLSHRQMDGLDRLIAKMDAAIGDNDIDAYFRLNTQFHDAIASATGNRPFIVLQRRLVLQSHLFRSQSLATESGFRERNDDHRLMLEAFRKGDAETAGAVSEEHVLRGKARFIASLEKAGALPANHDSLS</sequence>
<dbReference type="SMART" id="SM00895">
    <property type="entry name" value="FCD"/>
    <property type="match status" value="1"/>
</dbReference>
<dbReference type="GO" id="GO:0003677">
    <property type="term" value="F:DNA binding"/>
    <property type="evidence" value="ECO:0007669"/>
    <property type="project" value="UniProtKB-KW"/>
</dbReference>
<dbReference type="PANTHER" id="PTHR43537">
    <property type="entry name" value="TRANSCRIPTIONAL REGULATOR, GNTR FAMILY"/>
    <property type="match status" value="1"/>
</dbReference>
<proteinExistence type="predicted"/>
<gene>
    <name evidence="5" type="primary">ydfH_9</name>
    <name evidence="5" type="ORF">Mame_01544</name>
</gene>
<keyword evidence="1" id="KW-0805">Transcription regulation</keyword>
<dbReference type="InterPro" id="IPR008920">
    <property type="entry name" value="TF_FadR/GntR_C"/>
</dbReference>
<evidence type="ECO:0000256" key="3">
    <source>
        <dbReference type="ARBA" id="ARBA00023163"/>
    </source>
</evidence>
<dbReference type="InterPro" id="IPR036390">
    <property type="entry name" value="WH_DNA-bd_sf"/>
</dbReference>
<dbReference type="STRING" id="1122214.Mame_01544"/>
<dbReference type="InterPro" id="IPR036388">
    <property type="entry name" value="WH-like_DNA-bd_sf"/>
</dbReference>
<dbReference type="eggNOG" id="COG1802">
    <property type="taxonomic scope" value="Bacteria"/>
</dbReference>
<dbReference type="CDD" id="cd07377">
    <property type="entry name" value="WHTH_GntR"/>
    <property type="match status" value="1"/>
</dbReference>
<feature type="domain" description="HTH gntR-type" evidence="4">
    <location>
        <begin position="14"/>
        <end position="81"/>
    </location>
</feature>
<dbReference type="SMART" id="SM00345">
    <property type="entry name" value="HTH_GNTR"/>
    <property type="match status" value="1"/>
</dbReference>
<evidence type="ECO:0000256" key="2">
    <source>
        <dbReference type="ARBA" id="ARBA00023125"/>
    </source>
</evidence>
<dbReference type="Gene3D" id="1.10.10.10">
    <property type="entry name" value="Winged helix-like DNA-binding domain superfamily/Winged helix DNA-binding domain"/>
    <property type="match status" value="1"/>
</dbReference>